<dbReference type="Gene3D" id="3.40.190.10">
    <property type="entry name" value="Periplasmic binding protein-like II"/>
    <property type="match status" value="2"/>
</dbReference>
<evidence type="ECO:0000256" key="6">
    <source>
        <dbReference type="SAM" id="MobiDB-lite"/>
    </source>
</evidence>
<sequence length="441" mass="47196">MGDTGVNTLTNKSEFSGENLSAGGALPAPGSIRHEGSRTVRAGFIPLVDAAVLIAAAEFGFAQREGITLELVKDVSWANVRDRLAFRQFDVAHMLSPMPVAAMLGLGSNPSPTIAPFSLGRGGNAITLSTRLYGLMQQAGGLGGGEDALKNAKALAAVIRSAGAAGKPPLTLGVTYPFSSHNYEFRYWLAAGGIDPDRDVKLVVVPPPMTSDALAAGAIDGFCVGAPWNMVASERGVGRIVATKQDIWPSAPEKVIGMRPEWAEANRDTVSRLVVALDRAARWSDEPANRGRLAEVLAEERHVAAPADIIRRVLAGEFAIDPEGNRRVVENYLVFHAGFANYPRPSQALWTYSQMVRWGQTSLSRQRVDAAISAYRPDLYREALGKDALPADADAGRLEGATDGDRFMDGHVFDPGRIEDYIKSFGAPSVVNSRVGRHPRA</sequence>
<gene>
    <name evidence="7" type="ORF">GHK45_33785</name>
</gene>
<keyword evidence="5" id="KW-0472">Membrane</keyword>
<comment type="caution">
    <text evidence="7">The sequence shown here is derived from an EMBL/GenBank/DDBJ whole genome shotgun (WGS) entry which is preliminary data.</text>
</comment>
<dbReference type="InterPro" id="IPR044527">
    <property type="entry name" value="NrtA/CpmA_ABC-bd_dom"/>
</dbReference>
<dbReference type="PANTHER" id="PTHR30024:SF43">
    <property type="entry name" value="BLL4572 PROTEIN"/>
    <property type="match status" value="1"/>
</dbReference>
<evidence type="ECO:0000256" key="2">
    <source>
        <dbReference type="ARBA" id="ARBA00022448"/>
    </source>
</evidence>
<feature type="region of interest" description="Disordered" evidence="6">
    <location>
        <begin position="1"/>
        <end position="28"/>
    </location>
</feature>
<evidence type="ECO:0000256" key="4">
    <source>
        <dbReference type="ARBA" id="ARBA00022519"/>
    </source>
</evidence>
<evidence type="ECO:0000256" key="1">
    <source>
        <dbReference type="ARBA" id="ARBA00004308"/>
    </source>
</evidence>
<name>A0A6A8A3D2_RHIML</name>
<keyword evidence="2" id="KW-0813">Transport</keyword>
<dbReference type="PANTHER" id="PTHR30024">
    <property type="entry name" value="ALIPHATIC SULFONATES-BINDING PROTEIN-RELATED"/>
    <property type="match status" value="1"/>
</dbReference>
<comment type="subcellular location">
    <subcellularLocation>
        <location evidence="1">Endomembrane system</location>
    </subcellularLocation>
</comment>
<dbReference type="GO" id="GO:0012505">
    <property type="term" value="C:endomembrane system"/>
    <property type="evidence" value="ECO:0007669"/>
    <property type="project" value="UniProtKB-SubCell"/>
</dbReference>
<dbReference type="Pfam" id="PF13379">
    <property type="entry name" value="NMT1_2"/>
    <property type="match status" value="1"/>
</dbReference>
<organism evidence="7">
    <name type="scientific">Rhizobium meliloti</name>
    <name type="common">Ensifer meliloti</name>
    <name type="synonym">Sinorhizobium meliloti</name>
    <dbReference type="NCBI Taxonomy" id="382"/>
    <lineage>
        <taxon>Bacteria</taxon>
        <taxon>Pseudomonadati</taxon>
        <taxon>Pseudomonadota</taxon>
        <taxon>Alphaproteobacteria</taxon>
        <taxon>Hyphomicrobiales</taxon>
        <taxon>Rhizobiaceae</taxon>
        <taxon>Sinorhizobium/Ensifer group</taxon>
        <taxon>Sinorhizobium</taxon>
    </lineage>
</organism>
<keyword evidence="3" id="KW-1003">Cell membrane</keyword>
<accession>A0A6A8A3D2</accession>
<protein>
    <submittedName>
        <fullName evidence="7">ABC transporter substrate-binding protein</fullName>
    </submittedName>
</protein>
<evidence type="ECO:0000256" key="3">
    <source>
        <dbReference type="ARBA" id="ARBA00022475"/>
    </source>
</evidence>
<proteinExistence type="predicted"/>
<dbReference type="AlphaFoldDB" id="A0A6A8A3D2"/>
<keyword evidence="4" id="KW-0997">Cell inner membrane</keyword>
<evidence type="ECO:0000256" key="5">
    <source>
        <dbReference type="ARBA" id="ARBA00023136"/>
    </source>
</evidence>
<dbReference type="SUPFAM" id="SSF53850">
    <property type="entry name" value="Periplasmic binding protein-like II"/>
    <property type="match status" value="1"/>
</dbReference>
<feature type="compositionally biased region" description="Polar residues" evidence="6">
    <location>
        <begin position="1"/>
        <end position="19"/>
    </location>
</feature>
<dbReference type="EMBL" id="WISP01000222">
    <property type="protein sequence ID" value="MQW08511.1"/>
    <property type="molecule type" value="Genomic_DNA"/>
</dbReference>
<reference evidence="7" key="1">
    <citation type="journal article" date="2013" name="Genome Biol.">
        <title>Comparative genomics of the core and accessory genomes of 48 Sinorhizobium strains comprising five genospecies.</title>
        <authorList>
            <person name="Sugawara M."/>
            <person name="Epstein B."/>
            <person name="Badgley B.D."/>
            <person name="Unno T."/>
            <person name="Xu L."/>
            <person name="Reese J."/>
            <person name="Gyaneshwar P."/>
            <person name="Denny R."/>
            <person name="Mudge J."/>
            <person name="Bharti A.K."/>
            <person name="Farmer A.D."/>
            <person name="May G.D."/>
            <person name="Woodward J.E."/>
            <person name="Medigue C."/>
            <person name="Vallenet D."/>
            <person name="Lajus A."/>
            <person name="Rouy Z."/>
            <person name="Martinez-Vaz B."/>
            <person name="Tiffin P."/>
            <person name="Young N.D."/>
            <person name="Sadowsky M.J."/>
        </authorList>
    </citation>
    <scope>NUCLEOTIDE SEQUENCE</scope>
    <source>
        <strain evidence="7">M30</strain>
    </source>
</reference>
<evidence type="ECO:0000313" key="7">
    <source>
        <dbReference type="EMBL" id="MQW08511.1"/>
    </source>
</evidence>
<dbReference type="CDD" id="cd13553">
    <property type="entry name" value="PBP2_NrtA_CpmA_like"/>
    <property type="match status" value="1"/>
</dbReference>